<comment type="caution">
    <text evidence="2">The sequence shown here is derived from an EMBL/GenBank/DDBJ whole genome shotgun (WGS) entry which is preliminary data.</text>
</comment>
<dbReference type="Proteomes" id="UP001481677">
    <property type="component" value="Unassembled WGS sequence"/>
</dbReference>
<proteinExistence type="predicted"/>
<keyword evidence="3" id="KW-1185">Reference proteome</keyword>
<feature type="compositionally biased region" description="Basic and acidic residues" evidence="1">
    <location>
        <begin position="16"/>
        <end position="25"/>
    </location>
</feature>
<name>A0ABU9R328_9BURK</name>
<protein>
    <submittedName>
        <fullName evidence="2">Uncharacterized protein</fullName>
    </submittedName>
</protein>
<evidence type="ECO:0000313" key="3">
    <source>
        <dbReference type="Proteomes" id="UP001481677"/>
    </source>
</evidence>
<gene>
    <name evidence="2" type="ORF">V4C56_17750</name>
</gene>
<dbReference type="RefSeq" id="WP_342959960.1">
    <property type="nucleotide sequence ID" value="NZ_JAZHFZ010000010.1"/>
</dbReference>
<reference evidence="2 3" key="1">
    <citation type="submission" date="2024-01" db="EMBL/GenBank/DDBJ databases">
        <title>The diversity of rhizobia nodulating Mimosa spp. in eleven states of Brazil covering several biomes is determined by host plant, location, and edaphic factors.</title>
        <authorList>
            <person name="Rouws L."/>
            <person name="Barauna A."/>
            <person name="Beukes C."/>
            <person name="De Faria S.M."/>
            <person name="Gross E."/>
            <person name="Dos Reis Junior F.B."/>
            <person name="Simon M."/>
            <person name="Maluk M."/>
            <person name="Odee D.W."/>
            <person name="Kenicer G."/>
            <person name="Young J.P.W."/>
            <person name="Reis V.M."/>
            <person name="Zilli J."/>
            <person name="James E.K."/>
        </authorList>
    </citation>
    <scope>NUCLEOTIDE SEQUENCE [LARGE SCALE GENOMIC DNA]</scope>
    <source>
        <strain evidence="2 3">JPY530</strain>
    </source>
</reference>
<evidence type="ECO:0000256" key="1">
    <source>
        <dbReference type="SAM" id="MobiDB-lite"/>
    </source>
</evidence>
<dbReference type="EMBL" id="JAZHGA010000011">
    <property type="protein sequence ID" value="MEM5341454.1"/>
    <property type="molecule type" value="Genomic_DNA"/>
</dbReference>
<organism evidence="2 3">
    <name type="scientific">Paraburkholderia azotifigens</name>
    <dbReference type="NCBI Taxonomy" id="2057004"/>
    <lineage>
        <taxon>Bacteria</taxon>
        <taxon>Pseudomonadati</taxon>
        <taxon>Pseudomonadota</taxon>
        <taxon>Betaproteobacteria</taxon>
        <taxon>Burkholderiales</taxon>
        <taxon>Burkholderiaceae</taxon>
        <taxon>Paraburkholderia</taxon>
    </lineage>
</organism>
<sequence length="115" mass="13289">MLRIRTDPCTQNRAQQETEKDHQAERNIWMIAARDKRERDRQDLVDQHHKDGDLYQCSGARCLSMRASCRLYSHGMFVSHQSDHVTWFRCSMPSIGLQDGIVLSRVRDAVNAASS</sequence>
<evidence type="ECO:0000313" key="2">
    <source>
        <dbReference type="EMBL" id="MEM5341454.1"/>
    </source>
</evidence>
<feature type="region of interest" description="Disordered" evidence="1">
    <location>
        <begin position="1"/>
        <end position="25"/>
    </location>
</feature>
<accession>A0ABU9R328</accession>